<dbReference type="Pfam" id="PF00072">
    <property type="entry name" value="Response_reg"/>
    <property type="match status" value="1"/>
</dbReference>
<keyword evidence="1 2" id="KW-0597">Phosphoprotein</keyword>
<dbReference type="PANTHER" id="PTHR44591:SF3">
    <property type="entry name" value="RESPONSE REGULATORY DOMAIN-CONTAINING PROTEIN"/>
    <property type="match status" value="1"/>
</dbReference>
<dbReference type="SMART" id="SM00448">
    <property type="entry name" value="REC"/>
    <property type="match status" value="1"/>
</dbReference>
<organism evidence="4 5">
    <name type="scientific">Lignipirellula cremea</name>
    <dbReference type="NCBI Taxonomy" id="2528010"/>
    <lineage>
        <taxon>Bacteria</taxon>
        <taxon>Pseudomonadati</taxon>
        <taxon>Planctomycetota</taxon>
        <taxon>Planctomycetia</taxon>
        <taxon>Pirellulales</taxon>
        <taxon>Pirellulaceae</taxon>
        <taxon>Lignipirellula</taxon>
    </lineage>
</organism>
<evidence type="ECO:0000256" key="1">
    <source>
        <dbReference type="ARBA" id="ARBA00022553"/>
    </source>
</evidence>
<dbReference type="EMBL" id="CP036433">
    <property type="protein sequence ID" value="QDU95435.1"/>
    <property type="molecule type" value="Genomic_DNA"/>
</dbReference>
<accession>A0A518DUC3</accession>
<dbReference type="InterPro" id="IPR011006">
    <property type="entry name" value="CheY-like_superfamily"/>
</dbReference>
<dbReference type="OrthoDB" id="9779069at2"/>
<protein>
    <submittedName>
        <fullName evidence="4">Transcriptional regulatory protein TcrA</fullName>
    </submittedName>
</protein>
<dbReference type="RefSeq" id="WP_145054175.1">
    <property type="nucleotide sequence ID" value="NZ_CP036433.1"/>
</dbReference>
<dbReference type="AlphaFoldDB" id="A0A518DUC3"/>
<evidence type="ECO:0000256" key="2">
    <source>
        <dbReference type="PROSITE-ProRule" id="PRU00169"/>
    </source>
</evidence>
<reference evidence="4 5" key="1">
    <citation type="submission" date="2019-02" db="EMBL/GenBank/DDBJ databases">
        <title>Deep-cultivation of Planctomycetes and their phenomic and genomic characterization uncovers novel biology.</title>
        <authorList>
            <person name="Wiegand S."/>
            <person name="Jogler M."/>
            <person name="Boedeker C."/>
            <person name="Pinto D."/>
            <person name="Vollmers J."/>
            <person name="Rivas-Marin E."/>
            <person name="Kohn T."/>
            <person name="Peeters S.H."/>
            <person name="Heuer A."/>
            <person name="Rast P."/>
            <person name="Oberbeckmann S."/>
            <person name="Bunk B."/>
            <person name="Jeske O."/>
            <person name="Meyerdierks A."/>
            <person name="Storesund J.E."/>
            <person name="Kallscheuer N."/>
            <person name="Luecker S."/>
            <person name="Lage O.M."/>
            <person name="Pohl T."/>
            <person name="Merkel B.J."/>
            <person name="Hornburger P."/>
            <person name="Mueller R.-W."/>
            <person name="Bruemmer F."/>
            <person name="Labrenz M."/>
            <person name="Spormann A.M."/>
            <person name="Op den Camp H."/>
            <person name="Overmann J."/>
            <person name="Amann R."/>
            <person name="Jetten M.S.M."/>
            <person name="Mascher T."/>
            <person name="Medema M.H."/>
            <person name="Devos D.P."/>
            <person name="Kaster A.-K."/>
            <person name="Ovreas L."/>
            <person name="Rohde M."/>
            <person name="Galperin M.Y."/>
            <person name="Jogler C."/>
        </authorList>
    </citation>
    <scope>NUCLEOTIDE SEQUENCE [LARGE SCALE GENOMIC DNA]</scope>
    <source>
        <strain evidence="4 5">Pla85_3_4</strain>
    </source>
</reference>
<dbReference type="InterPro" id="IPR001789">
    <property type="entry name" value="Sig_transdc_resp-reg_receiver"/>
</dbReference>
<dbReference type="Proteomes" id="UP000317648">
    <property type="component" value="Chromosome"/>
</dbReference>
<evidence type="ECO:0000313" key="4">
    <source>
        <dbReference type="EMBL" id="QDU95435.1"/>
    </source>
</evidence>
<keyword evidence="5" id="KW-1185">Reference proteome</keyword>
<dbReference type="PROSITE" id="PS50110">
    <property type="entry name" value="RESPONSE_REGULATORY"/>
    <property type="match status" value="1"/>
</dbReference>
<evidence type="ECO:0000259" key="3">
    <source>
        <dbReference type="PROSITE" id="PS50110"/>
    </source>
</evidence>
<proteinExistence type="predicted"/>
<dbReference type="GO" id="GO:0000160">
    <property type="term" value="P:phosphorelay signal transduction system"/>
    <property type="evidence" value="ECO:0007669"/>
    <property type="project" value="InterPro"/>
</dbReference>
<dbReference type="InterPro" id="IPR050595">
    <property type="entry name" value="Bact_response_regulator"/>
</dbReference>
<feature type="modified residue" description="4-aspartylphosphate" evidence="2">
    <location>
        <position position="61"/>
    </location>
</feature>
<sequence length="152" mass="17321">MTQIFSPSTLLLVDDEPHIVSLLSTLIKRSFSDRIRLEVMTDPRQALARIEEGGLDILLTDLQMPLVSGLDLLRAARRRSIATEVIFLTGQSTQEALLEALENGASDYLLKPVNDHQQFVELIEQYHARQNRWRQALGDTWRRRKAPSETAL</sequence>
<gene>
    <name evidence="4" type="primary">tcrA</name>
    <name evidence="4" type="ORF">Pla8534_32500</name>
</gene>
<feature type="domain" description="Response regulatory" evidence="3">
    <location>
        <begin position="9"/>
        <end position="126"/>
    </location>
</feature>
<dbReference type="Gene3D" id="3.40.50.2300">
    <property type="match status" value="1"/>
</dbReference>
<dbReference type="KEGG" id="lcre:Pla8534_32500"/>
<evidence type="ECO:0000313" key="5">
    <source>
        <dbReference type="Proteomes" id="UP000317648"/>
    </source>
</evidence>
<dbReference type="SUPFAM" id="SSF52172">
    <property type="entry name" value="CheY-like"/>
    <property type="match status" value="1"/>
</dbReference>
<dbReference type="PANTHER" id="PTHR44591">
    <property type="entry name" value="STRESS RESPONSE REGULATOR PROTEIN 1"/>
    <property type="match status" value="1"/>
</dbReference>
<name>A0A518DUC3_9BACT</name>